<name>A7AVW4_BABBO</name>
<dbReference type="AlphaFoldDB" id="A7AVW4"/>
<reference evidence="2" key="2">
    <citation type="journal article" date="2020" name="Data Brief">
        <title>Transcriptome dataset of Babesia bovis life stages within vertebrate and invertebrate hosts.</title>
        <authorList>
            <person name="Ueti M.W."/>
            <person name="Johnson W.C."/>
            <person name="Kappmeyer L.S."/>
            <person name="Herndon D.R."/>
            <person name="Mousel M.R."/>
            <person name="Reif K.E."/>
            <person name="Taus N.S."/>
            <person name="Ifeonu O.O."/>
            <person name="Silva J.C."/>
            <person name="Suarez C.E."/>
            <person name="Brayton K.A."/>
        </authorList>
    </citation>
    <scope>NUCLEOTIDE SEQUENCE [LARGE SCALE GENOMIC DNA]</scope>
</reference>
<dbReference type="GO" id="GO:0005737">
    <property type="term" value="C:cytoplasm"/>
    <property type="evidence" value="ECO:0007669"/>
    <property type="project" value="TreeGrafter"/>
</dbReference>
<keyword evidence="2" id="KW-1185">Reference proteome</keyword>
<dbReference type="InterPro" id="IPR033562">
    <property type="entry name" value="PLPL"/>
</dbReference>
<dbReference type="eggNOG" id="KOG3773">
    <property type="taxonomic scope" value="Eukaryota"/>
</dbReference>
<sequence length="862" mass="97818">MALHSSQTFAFSDNYFGINAKYFKGIDKKLQTFTQLGFFNEALCDSPSSASASSACASEVFTAPRIYLDDVDVKRPLCRDAKYLDPKLLREFFESQGVDIGDFDCDVMFRNHKFREMMEHMRHLVSLTVAYEDPDPSAFVLKKPGKNQADIELAKDKTATYKAYDSDFEIKYISPNLVKSTPTAAAPSFYHLFTAVADGVERVLSTNVDYNEEDFEYLQQACNQIELFTGGSVKGLDVVRDILRDYSLLNMIHLTESGSKANDLKSVLDTVGAVNRDFKLRGKVKSDLGVSFSPGGFLLSTYVGFVDYMVDLNVINMTTPLAGGSAGSMTVSYASMHGTDRAYMMHVIESLCHNMRNTKVFCNLDLNVLHYMKYVMAPDSYKGFNERIGKVRINYAARVNGKFKPRYVVEVDSDDDLVDAIRSSCNVPNYYTVGPIKFKGDRNYDGIFATDGYFAGATKVIGAHRTVRFMSMSIGYGRAVKKNLQNDVANPFLQTKDKYFIHYLRLKSLQRMLMLRRYKYARVDNLAEWEKELDLSIKVCHAVSKGASTTKEAGNIIDEWTRLISRKPRKHPSNTKQDEDSMFKSHKTCKLARLFKLVLASESELGVGQESKYHAGAFKGSLDGVPIMKVFGAPTYNWGCGKIDFLATPRSLIDWLFYEKSLLTRSLTEGTNSCVDEEIELLLDLSHHLGPPPSLTYYYTEFPSLLLSSLVKVKNTVPAFYPATLHDIRHFFDVGRTIAFRWLLGDYIAFENWIHLRVRQLIETPVSGVITEDCKGKCCPSSDDYINPIHKMQFERLDETMKLMDQGKIDELKTSFKQRSKSKGTAKMLFQRQNHLVRRAILFDVVDSHFTHILGHTHFWIQ</sequence>
<dbReference type="GeneID" id="5477727"/>
<dbReference type="PANTHER" id="PTHR12406">
    <property type="entry name" value="CALCIUM-INDEPENDENT PHOSPHOLIPASE A2 IPLA2 -RELATED"/>
    <property type="match status" value="1"/>
</dbReference>
<proteinExistence type="predicted"/>
<dbReference type="PANTHER" id="PTHR12406:SF7">
    <property type="entry name" value="PATATIN-LIKE PHOSPHOLIPASE DOMAIN-CONTAINING PROTEIN 4"/>
    <property type="match status" value="1"/>
</dbReference>
<dbReference type="Proteomes" id="UP000002173">
    <property type="component" value="Unassembled WGS sequence"/>
</dbReference>
<dbReference type="OMA" id="RNDICEY"/>
<evidence type="ECO:0000313" key="2">
    <source>
        <dbReference type="Proteomes" id="UP000002173"/>
    </source>
</evidence>
<evidence type="ECO:0008006" key="3">
    <source>
        <dbReference type="Google" id="ProtNLM"/>
    </source>
</evidence>
<dbReference type="EMBL" id="AAXT01000004">
    <property type="protein sequence ID" value="EDO05940.1"/>
    <property type="molecule type" value="Genomic_DNA"/>
</dbReference>
<dbReference type="GO" id="GO:0055088">
    <property type="term" value="P:lipid homeostasis"/>
    <property type="evidence" value="ECO:0007669"/>
    <property type="project" value="TreeGrafter"/>
</dbReference>
<dbReference type="GO" id="GO:0005811">
    <property type="term" value="C:lipid droplet"/>
    <property type="evidence" value="ECO:0007669"/>
    <property type="project" value="TreeGrafter"/>
</dbReference>
<protein>
    <recommendedName>
        <fullName evidence="3">PNPLA domain-containing protein</fullName>
    </recommendedName>
</protein>
<dbReference type="KEGG" id="bbo:BBOV_IV003440"/>
<gene>
    <name evidence="1" type="ORF">BBOV_IV003440</name>
</gene>
<comment type="caution">
    <text evidence="1">The sequence shown here is derived from an EMBL/GenBank/DDBJ whole genome shotgun (WGS) entry which is preliminary data.</text>
</comment>
<dbReference type="GO" id="GO:0019433">
    <property type="term" value="P:triglyceride catabolic process"/>
    <property type="evidence" value="ECO:0007669"/>
    <property type="project" value="TreeGrafter"/>
</dbReference>
<dbReference type="VEuPathDB" id="PiroplasmaDB:BBOV_IV003440"/>
<organism evidence="1 2">
    <name type="scientific">Babesia bovis</name>
    <dbReference type="NCBI Taxonomy" id="5865"/>
    <lineage>
        <taxon>Eukaryota</taxon>
        <taxon>Sar</taxon>
        <taxon>Alveolata</taxon>
        <taxon>Apicomplexa</taxon>
        <taxon>Aconoidasida</taxon>
        <taxon>Piroplasmida</taxon>
        <taxon>Babesiidae</taxon>
        <taxon>Babesia</taxon>
    </lineage>
</organism>
<dbReference type="GO" id="GO:0004806">
    <property type="term" value="F:triacylglycerol lipase activity"/>
    <property type="evidence" value="ECO:0007669"/>
    <property type="project" value="TreeGrafter"/>
</dbReference>
<accession>A7AVW4</accession>
<dbReference type="GO" id="GO:0016020">
    <property type="term" value="C:membrane"/>
    <property type="evidence" value="ECO:0007669"/>
    <property type="project" value="TreeGrafter"/>
</dbReference>
<evidence type="ECO:0000313" key="1">
    <source>
        <dbReference type="EMBL" id="EDO05940.1"/>
    </source>
</evidence>
<dbReference type="InterPro" id="IPR016035">
    <property type="entry name" value="Acyl_Trfase/lysoPLipase"/>
</dbReference>
<dbReference type="RefSeq" id="XP_001609508.1">
    <property type="nucleotide sequence ID" value="XM_001609458.1"/>
</dbReference>
<reference evidence="1 2" key="1">
    <citation type="journal article" date="2007" name="PLoS Pathog.">
        <title>Genome sequence of Babesia bovis and comparative analysis of apicomplexan hemoprotozoa.</title>
        <authorList>
            <person name="Brayton K.A."/>
            <person name="Lau A.O.T."/>
            <person name="Herndon D.R."/>
            <person name="Hannick L."/>
            <person name="Kappmeyer L.S."/>
            <person name="Berens S.J."/>
            <person name="Bidwell S.L."/>
            <person name="Brown W.C."/>
            <person name="Crabtree J."/>
            <person name="Fadrosh D."/>
            <person name="Feldblum T."/>
            <person name="Forberger H.A."/>
            <person name="Haas B.J."/>
            <person name="Howell J.M."/>
            <person name="Khouri H."/>
            <person name="Koo H."/>
            <person name="Mann D.J."/>
            <person name="Norimine J."/>
            <person name="Paulsen I.T."/>
            <person name="Radune D."/>
            <person name="Ren Q."/>
            <person name="Smith R.K. Jr."/>
            <person name="Suarez C.E."/>
            <person name="White O."/>
            <person name="Wortman J.R."/>
            <person name="Knowles D.P. Jr."/>
            <person name="McElwain T.F."/>
            <person name="Nene V.M."/>
        </authorList>
    </citation>
    <scope>NUCLEOTIDE SEQUENCE [LARGE SCALE GENOMIC DNA]</scope>
    <source>
        <strain evidence="1">T2Bo</strain>
    </source>
</reference>
<dbReference type="SUPFAM" id="SSF52151">
    <property type="entry name" value="FabD/lysophospholipase-like"/>
    <property type="match status" value="1"/>
</dbReference>
<reference evidence="2" key="3">
    <citation type="journal article" date="2021" name="Int. J. Parasitol.">
        <title>Comparative analysis of gene expression between Babesia bovis blood stages and kinetes allowed by improved genome annotation.</title>
        <authorList>
            <person name="Ueti M.W."/>
            <person name="Johnson W.C."/>
            <person name="Kappmeyer L.S."/>
            <person name="Herndon D.R."/>
            <person name="Mousel M.R."/>
            <person name="Reif K.E."/>
            <person name="Taus N.S."/>
            <person name="Ifeonu O.O."/>
            <person name="Silva J.C."/>
            <person name="Suarez C.E."/>
            <person name="Brayton K.A."/>
        </authorList>
    </citation>
    <scope>NUCLEOTIDE SEQUENCE [LARGE SCALE GENOMIC DNA]</scope>
</reference>
<dbReference type="InParanoid" id="A7AVW4"/>